<evidence type="ECO:0000256" key="2">
    <source>
        <dbReference type="ARBA" id="ARBA00022771"/>
    </source>
</evidence>
<feature type="region of interest" description="Disordered" evidence="5">
    <location>
        <begin position="312"/>
        <end position="331"/>
    </location>
</feature>
<organism evidence="7 8">
    <name type="scientific">Meristemomyces frigidus</name>
    <dbReference type="NCBI Taxonomy" id="1508187"/>
    <lineage>
        <taxon>Eukaryota</taxon>
        <taxon>Fungi</taxon>
        <taxon>Dikarya</taxon>
        <taxon>Ascomycota</taxon>
        <taxon>Pezizomycotina</taxon>
        <taxon>Dothideomycetes</taxon>
        <taxon>Dothideomycetidae</taxon>
        <taxon>Mycosphaerellales</taxon>
        <taxon>Teratosphaeriaceae</taxon>
        <taxon>Meristemomyces</taxon>
    </lineage>
</organism>
<dbReference type="PROSITE" id="PS50103">
    <property type="entry name" value="ZF_C3H1"/>
    <property type="match status" value="2"/>
</dbReference>
<feature type="region of interest" description="Disordered" evidence="5">
    <location>
        <begin position="361"/>
        <end position="439"/>
    </location>
</feature>
<dbReference type="PANTHER" id="PTHR11224">
    <property type="entry name" value="MAKORIN-RELATED"/>
    <property type="match status" value="1"/>
</dbReference>
<accession>A0AAN7YS58</accession>
<evidence type="ECO:0000256" key="3">
    <source>
        <dbReference type="ARBA" id="ARBA00022833"/>
    </source>
</evidence>
<dbReference type="SUPFAM" id="SSF90229">
    <property type="entry name" value="CCCH zinc finger"/>
    <property type="match status" value="1"/>
</dbReference>
<dbReference type="Gene3D" id="4.10.1000.10">
    <property type="entry name" value="Zinc finger, CCCH-type"/>
    <property type="match status" value="1"/>
</dbReference>
<feature type="compositionally biased region" description="Basic and acidic residues" evidence="5">
    <location>
        <begin position="374"/>
        <end position="406"/>
    </location>
</feature>
<comment type="caution">
    <text evidence="7">The sequence shown here is derived from an EMBL/GenBank/DDBJ whole genome shotgun (WGS) entry which is preliminary data.</text>
</comment>
<dbReference type="GO" id="GO:0061630">
    <property type="term" value="F:ubiquitin protein ligase activity"/>
    <property type="evidence" value="ECO:0007669"/>
    <property type="project" value="InterPro"/>
</dbReference>
<keyword evidence="2 4" id="KW-0863">Zinc-finger</keyword>
<feature type="compositionally biased region" description="Basic and acidic residues" evidence="5">
    <location>
        <begin position="544"/>
        <end position="556"/>
    </location>
</feature>
<evidence type="ECO:0000259" key="6">
    <source>
        <dbReference type="PROSITE" id="PS50103"/>
    </source>
</evidence>
<dbReference type="GO" id="GO:0008270">
    <property type="term" value="F:zinc ion binding"/>
    <property type="evidence" value="ECO:0007669"/>
    <property type="project" value="UniProtKB-KW"/>
</dbReference>
<feature type="zinc finger region" description="C3H1-type" evidence="4">
    <location>
        <begin position="129"/>
        <end position="156"/>
    </location>
</feature>
<evidence type="ECO:0000256" key="4">
    <source>
        <dbReference type="PROSITE-ProRule" id="PRU00723"/>
    </source>
</evidence>
<dbReference type="EMBL" id="JAVRRL010000017">
    <property type="protein sequence ID" value="KAK5114458.1"/>
    <property type="molecule type" value="Genomic_DNA"/>
</dbReference>
<dbReference type="AlphaFoldDB" id="A0AAN7YS58"/>
<feature type="compositionally biased region" description="Polar residues" evidence="5">
    <location>
        <begin position="506"/>
        <end position="530"/>
    </location>
</feature>
<feature type="zinc finger region" description="C3H1-type" evidence="4">
    <location>
        <begin position="100"/>
        <end position="127"/>
    </location>
</feature>
<evidence type="ECO:0000256" key="1">
    <source>
        <dbReference type="ARBA" id="ARBA00022723"/>
    </source>
</evidence>
<dbReference type="PANTHER" id="PTHR11224:SF10">
    <property type="entry name" value="IP09428P-RELATED"/>
    <property type="match status" value="1"/>
</dbReference>
<reference evidence="7" key="1">
    <citation type="submission" date="2023-08" db="EMBL/GenBank/DDBJ databases">
        <title>Black Yeasts Isolated from many extreme environments.</title>
        <authorList>
            <person name="Coleine C."/>
            <person name="Stajich J.E."/>
            <person name="Selbmann L."/>
        </authorList>
    </citation>
    <scope>NUCLEOTIDE SEQUENCE</scope>
    <source>
        <strain evidence="7">CCFEE 5401</strain>
    </source>
</reference>
<dbReference type="GO" id="GO:0000209">
    <property type="term" value="P:protein polyubiquitination"/>
    <property type="evidence" value="ECO:0007669"/>
    <property type="project" value="InterPro"/>
</dbReference>
<dbReference type="Pfam" id="PF00642">
    <property type="entry name" value="zf-CCCH"/>
    <property type="match status" value="1"/>
</dbReference>
<feature type="compositionally biased region" description="Low complexity" evidence="5">
    <location>
        <begin position="428"/>
        <end position="439"/>
    </location>
</feature>
<dbReference type="SMART" id="SM00356">
    <property type="entry name" value="ZnF_C3H1"/>
    <property type="match status" value="2"/>
</dbReference>
<feature type="domain" description="C3H1-type" evidence="6">
    <location>
        <begin position="129"/>
        <end position="156"/>
    </location>
</feature>
<feature type="domain" description="C3H1-type" evidence="6">
    <location>
        <begin position="100"/>
        <end position="127"/>
    </location>
</feature>
<protein>
    <recommendedName>
        <fullName evidence="6">C3H1-type domain-containing protein</fullName>
    </recommendedName>
</protein>
<gene>
    <name evidence="7" type="ORF">LTR62_002393</name>
</gene>
<evidence type="ECO:0000313" key="8">
    <source>
        <dbReference type="Proteomes" id="UP001310890"/>
    </source>
</evidence>
<evidence type="ECO:0000313" key="7">
    <source>
        <dbReference type="EMBL" id="KAK5114458.1"/>
    </source>
</evidence>
<dbReference type="InterPro" id="IPR036855">
    <property type="entry name" value="Znf_CCCH_sf"/>
</dbReference>
<sequence length="585" mass="61717">MNGYRSPAVADGTNITSSHTNRHSVDLSSVASQRGNMQPGINGAAVAMPVGGYAPRYGRMPETTTNFGQLPMPHSPPKTNGDPTYIQPTLGERRLRRSADTKHVPCKFYLQGTCQAGHSCPFSHDLESTTRPMPCKYYSKGACKFGRKCALLHIDANGVVVNRMLPARHNPSQFGQHSAGMSHFTQVPPGLLAQGLDRNGASDSEHYQYGVQNGYEAAVDMTVTSASPQYGSPLQNDMLGGSPSQKGLSVLDAPLPNSFDSNGISLAARHGPFAASVPLGFGMKSPPASLSQNGSSALRDLHSSAFGDRGINGQLAGLGSSPPSGADEPLSFAKRPLHSNVLRATSRQPMISASLGTKSIAAQFGDPDDEDDGGPEREDLLPADLVRDLEPSDNVTRDTPKRREDESAATFLSAARRTLSGHDTPQASRVSSLGSSPSRYSSMFNRSGNTPVEANGVGLIGSPLRNGGLSHIGTPKSNGDTAHVSGSPRQPSMGALTQEFQRTKLETQSAAGAPVSSSTLRRLSNGSTARDSLDRGLSSTSVSRIDEEQEVFRMDEISDGVRSTPRSVPNGETTFGAIGGHRAAR</sequence>
<dbReference type="Proteomes" id="UP001310890">
    <property type="component" value="Unassembled WGS sequence"/>
</dbReference>
<dbReference type="InterPro" id="IPR000571">
    <property type="entry name" value="Znf_CCCH"/>
</dbReference>
<feature type="compositionally biased region" description="Polar residues" evidence="5">
    <location>
        <begin position="564"/>
        <end position="573"/>
    </location>
</feature>
<dbReference type="Pfam" id="PF14608">
    <property type="entry name" value="zf-CCCH_2"/>
    <property type="match status" value="1"/>
</dbReference>
<proteinExistence type="predicted"/>
<dbReference type="InterPro" id="IPR045072">
    <property type="entry name" value="MKRN-like"/>
</dbReference>
<feature type="region of interest" description="Disordered" evidence="5">
    <location>
        <begin position="469"/>
        <end position="585"/>
    </location>
</feature>
<feature type="region of interest" description="Disordered" evidence="5">
    <location>
        <begin position="1"/>
        <end position="29"/>
    </location>
</feature>
<keyword evidence="1 4" id="KW-0479">Metal-binding</keyword>
<name>A0AAN7YS58_9PEZI</name>
<keyword evidence="3 4" id="KW-0862">Zinc</keyword>
<evidence type="ECO:0000256" key="5">
    <source>
        <dbReference type="SAM" id="MobiDB-lite"/>
    </source>
</evidence>